<evidence type="ECO:0000256" key="1">
    <source>
        <dbReference type="SAM" id="MobiDB-lite"/>
    </source>
</evidence>
<organism evidence="2 3">
    <name type="scientific">Cephalotrichum gorgonifer</name>
    <dbReference type="NCBI Taxonomy" id="2041049"/>
    <lineage>
        <taxon>Eukaryota</taxon>
        <taxon>Fungi</taxon>
        <taxon>Dikarya</taxon>
        <taxon>Ascomycota</taxon>
        <taxon>Pezizomycotina</taxon>
        <taxon>Sordariomycetes</taxon>
        <taxon>Hypocreomycetidae</taxon>
        <taxon>Microascales</taxon>
        <taxon>Microascaceae</taxon>
        <taxon>Cephalotrichum</taxon>
    </lineage>
</organism>
<evidence type="ECO:0000313" key="2">
    <source>
        <dbReference type="EMBL" id="SPO04736.1"/>
    </source>
</evidence>
<protein>
    <submittedName>
        <fullName evidence="2">Uncharacterized protein</fullName>
    </submittedName>
</protein>
<comment type="caution">
    <text evidence="2">The sequence shown here is derived from an EMBL/GenBank/DDBJ whole genome shotgun (WGS) entry which is preliminary data.</text>
</comment>
<evidence type="ECO:0000313" key="3">
    <source>
        <dbReference type="Proteomes" id="UP001187682"/>
    </source>
</evidence>
<dbReference type="EMBL" id="ONZQ02000011">
    <property type="protein sequence ID" value="SPO04736.1"/>
    <property type="molecule type" value="Genomic_DNA"/>
</dbReference>
<dbReference type="AlphaFoldDB" id="A0AAE8N1L2"/>
<gene>
    <name evidence="2" type="ORF">DNG_07421</name>
</gene>
<proteinExistence type="predicted"/>
<keyword evidence="3" id="KW-1185">Reference proteome</keyword>
<feature type="region of interest" description="Disordered" evidence="1">
    <location>
        <begin position="1"/>
        <end position="21"/>
    </location>
</feature>
<reference evidence="2" key="1">
    <citation type="submission" date="2018-03" db="EMBL/GenBank/DDBJ databases">
        <authorList>
            <person name="Guldener U."/>
        </authorList>
    </citation>
    <scope>NUCLEOTIDE SEQUENCE</scope>
</reference>
<accession>A0AAE8N1L2</accession>
<dbReference type="Proteomes" id="UP001187682">
    <property type="component" value="Unassembled WGS sequence"/>
</dbReference>
<sequence length="69" mass="7411">MRESARLHTTPRPLVQDGQPGIHRFLQSDPSIDGHVSQVGVAIPVRDREVHTAGVEARGRPAGRGVNPA</sequence>
<name>A0AAE8N1L2_9PEZI</name>